<comment type="catalytic activity">
    <reaction evidence="1">
        <text>ATP + protein L-histidine = ADP + protein N-phospho-L-histidine.</text>
        <dbReference type="EC" id="2.7.13.3"/>
    </reaction>
</comment>
<feature type="domain" description="PAS" evidence="14">
    <location>
        <begin position="283"/>
        <end position="353"/>
    </location>
</feature>
<dbReference type="InterPro" id="IPR013656">
    <property type="entry name" value="PAS_4"/>
</dbReference>
<feature type="region of interest" description="Disordered" evidence="12">
    <location>
        <begin position="995"/>
        <end position="1027"/>
    </location>
</feature>
<dbReference type="Pfam" id="PF02518">
    <property type="entry name" value="HATPase_c"/>
    <property type="match status" value="1"/>
</dbReference>
<protein>
    <recommendedName>
        <fullName evidence="3">histidine kinase</fullName>
        <ecNumber evidence="3">2.7.13.3</ecNumber>
    </recommendedName>
</protein>
<feature type="compositionally biased region" description="Basic and acidic residues" evidence="12">
    <location>
        <begin position="997"/>
        <end position="1012"/>
    </location>
</feature>
<dbReference type="Proteomes" id="UP001596395">
    <property type="component" value="Unassembled WGS sequence"/>
</dbReference>
<dbReference type="AlphaFoldDB" id="A0ABD5VET9"/>
<dbReference type="PROSITE" id="PS50112">
    <property type="entry name" value="PAS"/>
    <property type="match status" value="2"/>
</dbReference>
<dbReference type="SMART" id="SM00065">
    <property type="entry name" value="GAF"/>
    <property type="match status" value="2"/>
</dbReference>
<dbReference type="GO" id="GO:0005524">
    <property type="term" value="F:ATP binding"/>
    <property type="evidence" value="ECO:0007669"/>
    <property type="project" value="UniProtKB-KW"/>
</dbReference>
<evidence type="ECO:0000259" key="14">
    <source>
        <dbReference type="PROSITE" id="PS50112"/>
    </source>
</evidence>
<dbReference type="InterPro" id="IPR000014">
    <property type="entry name" value="PAS"/>
</dbReference>
<comment type="caution">
    <text evidence="15">The sequence shown here is derived from an EMBL/GenBank/DDBJ whole genome shotgun (WGS) entry which is preliminary data.</text>
</comment>
<proteinExistence type="predicted"/>
<evidence type="ECO:0000256" key="6">
    <source>
        <dbReference type="ARBA" id="ARBA00022741"/>
    </source>
</evidence>
<dbReference type="EC" id="2.7.13.3" evidence="3"/>
<dbReference type="InterPro" id="IPR029016">
    <property type="entry name" value="GAF-like_dom_sf"/>
</dbReference>
<evidence type="ECO:0000259" key="13">
    <source>
        <dbReference type="PROSITE" id="PS50109"/>
    </source>
</evidence>
<name>A0ABD5VET9_9EURY</name>
<dbReference type="GO" id="GO:0000160">
    <property type="term" value="P:phosphorelay signal transduction system"/>
    <property type="evidence" value="ECO:0007669"/>
    <property type="project" value="UniProtKB-KW"/>
</dbReference>
<feature type="domain" description="Histidine kinase" evidence="13">
    <location>
        <begin position="802"/>
        <end position="993"/>
    </location>
</feature>
<dbReference type="SUPFAM" id="SSF55785">
    <property type="entry name" value="PYP-like sensor domain (PAS domain)"/>
    <property type="match status" value="3"/>
</dbReference>
<dbReference type="InterPro" id="IPR003594">
    <property type="entry name" value="HATPase_dom"/>
</dbReference>
<dbReference type="InterPro" id="IPR003018">
    <property type="entry name" value="GAF"/>
</dbReference>
<keyword evidence="5" id="KW-0812">Transmembrane</keyword>
<evidence type="ECO:0000313" key="15">
    <source>
        <dbReference type="EMBL" id="MFC6952188.1"/>
    </source>
</evidence>
<evidence type="ECO:0000256" key="8">
    <source>
        <dbReference type="ARBA" id="ARBA00022840"/>
    </source>
</evidence>
<keyword evidence="9" id="KW-1133">Transmembrane helix</keyword>
<dbReference type="InterPro" id="IPR050351">
    <property type="entry name" value="BphY/WalK/GraS-like"/>
</dbReference>
<dbReference type="GO" id="GO:0004673">
    <property type="term" value="F:protein histidine kinase activity"/>
    <property type="evidence" value="ECO:0007669"/>
    <property type="project" value="UniProtKB-EC"/>
</dbReference>
<keyword evidence="10" id="KW-0902">Two-component regulatory system</keyword>
<dbReference type="PANTHER" id="PTHR42878:SF7">
    <property type="entry name" value="SENSOR HISTIDINE KINASE GLRK"/>
    <property type="match status" value="1"/>
</dbReference>
<feature type="region of interest" description="Disordered" evidence="12">
    <location>
        <begin position="1"/>
        <end position="20"/>
    </location>
</feature>
<gene>
    <name evidence="15" type="ORF">ACFQGB_04865</name>
</gene>
<dbReference type="InterPro" id="IPR005467">
    <property type="entry name" value="His_kinase_dom"/>
</dbReference>
<dbReference type="SMART" id="SM00387">
    <property type="entry name" value="HATPase_c"/>
    <property type="match status" value="1"/>
</dbReference>
<evidence type="ECO:0000256" key="3">
    <source>
        <dbReference type="ARBA" id="ARBA00012438"/>
    </source>
</evidence>
<keyword evidence="7" id="KW-0418">Kinase</keyword>
<evidence type="ECO:0000256" key="5">
    <source>
        <dbReference type="ARBA" id="ARBA00022692"/>
    </source>
</evidence>
<evidence type="ECO:0000256" key="11">
    <source>
        <dbReference type="ARBA" id="ARBA00023136"/>
    </source>
</evidence>
<feature type="domain" description="PAS" evidence="14">
    <location>
        <begin position="668"/>
        <end position="727"/>
    </location>
</feature>
<dbReference type="InterPro" id="IPR035965">
    <property type="entry name" value="PAS-like_dom_sf"/>
</dbReference>
<dbReference type="SUPFAM" id="SSF55874">
    <property type="entry name" value="ATPase domain of HSP90 chaperone/DNA topoisomerase II/histidine kinase"/>
    <property type="match status" value="1"/>
</dbReference>
<keyword evidence="8" id="KW-0067">ATP-binding</keyword>
<evidence type="ECO:0000256" key="12">
    <source>
        <dbReference type="SAM" id="MobiDB-lite"/>
    </source>
</evidence>
<comment type="subcellular location">
    <subcellularLocation>
        <location evidence="2">Membrane</location>
        <topology evidence="2">Multi-pass membrane protein</topology>
    </subcellularLocation>
</comment>
<dbReference type="SMART" id="SM00091">
    <property type="entry name" value="PAS"/>
    <property type="match status" value="3"/>
</dbReference>
<feature type="compositionally biased region" description="Acidic residues" evidence="12">
    <location>
        <begin position="1016"/>
        <end position="1027"/>
    </location>
</feature>
<dbReference type="InterPro" id="IPR036890">
    <property type="entry name" value="HATPase_C_sf"/>
</dbReference>
<keyword evidence="6" id="KW-0547">Nucleotide-binding</keyword>
<organism evidence="15 16">
    <name type="scientific">Halorubellus litoreus</name>
    <dbReference type="NCBI Taxonomy" id="755308"/>
    <lineage>
        <taxon>Archaea</taxon>
        <taxon>Methanobacteriati</taxon>
        <taxon>Methanobacteriota</taxon>
        <taxon>Stenosarchaea group</taxon>
        <taxon>Halobacteria</taxon>
        <taxon>Halobacteriales</taxon>
        <taxon>Halorubellaceae</taxon>
        <taxon>Halorubellus</taxon>
    </lineage>
</organism>
<evidence type="ECO:0000256" key="2">
    <source>
        <dbReference type="ARBA" id="ARBA00004141"/>
    </source>
</evidence>
<dbReference type="PANTHER" id="PTHR42878">
    <property type="entry name" value="TWO-COMPONENT HISTIDINE KINASE"/>
    <property type="match status" value="1"/>
</dbReference>
<evidence type="ECO:0000313" key="16">
    <source>
        <dbReference type="Proteomes" id="UP001596395"/>
    </source>
</evidence>
<dbReference type="SUPFAM" id="SSF52172">
    <property type="entry name" value="CheY-like"/>
    <property type="match status" value="1"/>
</dbReference>
<reference evidence="15 16" key="1">
    <citation type="journal article" date="2019" name="Int. J. Syst. Evol. Microbiol.">
        <title>The Global Catalogue of Microorganisms (GCM) 10K type strain sequencing project: providing services to taxonomists for standard genome sequencing and annotation.</title>
        <authorList>
            <consortium name="The Broad Institute Genomics Platform"/>
            <consortium name="The Broad Institute Genome Sequencing Center for Infectious Disease"/>
            <person name="Wu L."/>
            <person name="Ma J."/>
        </authorList>
    </citation>
    <scope>NUCLEOTIDE SEQUENCE [LARGE SCALE GENOMIC DNA]</scope>
    <source>
        <strain evidence="15 16">GX26</strain>
    </source>
</reference>
<accession>A0ABD5VET9</accession>
<dbReference type="RefSeq" id="WP_336349179.1">
    <property type="nucleotide sequence ID" value="NZ_JAZAQL010000001.1"/>
</dbReference>
<dbReference type="GO" id="GO:0016020">
    <property type="term" value="C:membrane"/>
    <property type="evidence" value="ECO:0007669"/>
    <property type="project" value="UniProtKB-SubCell"/>
</dbReference>
<dbReference type="Gene3D" id="3.30.450.40">
    <property type="match status" value="1"/>
</dbReference>
<evidence type="ECO:0000256" key="1">
    <source>
        <dbReference type="ARBA" id="ARBA00000085"/>
    </source>
</evidence>
<dbReference type="Pfam" id="PF01590">
    <property type="entry name" value="GAF"/>
    <property type="match status" value="1"/>
</dbReference>
<sequence length="1027" mass="113753">MQSTTANVLHVTTSEHEPTLESTSYDVHYATDAATALDVLDRIDVDGVVHDATADDWRLDALEAVVDATDAPVIARSPEPDGEYASAVSARGATGYCTHADDLAARLDAHLDRQPTVDQAWYRRLHDAVTEPADDFETIVERLLDVGCERLDLPYGFLTRFEGDEQHVTTAIGNHPDLQTGAVAPLPESYCQYTAATDDGFLALADAETDLPDSDPYERFGLGCYVGGTVERDGELYGSLCFAGDPARTESFDEADRTFVEFTVELCEHELERRRHHADLEDARERYERVVERIDDAFFALDDDWRFTYVNQRAEGLLDADPDALVGERIWDEYDDIHAERFRERYERAMTEQTPVVFEEYYEPLDAWFEVAAYPATDGLSVFFKNVSDRKRRETELTGLLETTRNLFAETDRDAIANAVVDAMQDILGYDYVALRLHDPETDTLSVAASTDRLDADLPDRPTYRVGEGGPGEAFARGEIVEREVDGDDAIGPLTAARYYPIDDHAVLTVASRYDERAVTETERQLTEILVTNAAAAFADAERKHVLERYETVLENVQDMVFVLDDDGRFAFLSSPLAAAVDVPRTLLEGTHLAAILDAETATIDAALAAIRESAAAETSVETVLNAPRPFPVRVDVAALPADDEDAVVGVVHDISDLTETRARLETENARFRQLFESLPDPVVENRFVDGEPMIERVNPAFEDVFGYDERELVGESINDFIVPDDRGEEARRLDASTVDVESEGATVVTREIVRQTSQGTRHFLFRGISYLDGDVHRGYGIYTDITPQHERERRLQVLNTILRHNLRTEMTLVSGYVDQLAASSDEREYADRIRDAVDEVVALSDKARELERALEETPDPALVDVVTHVENGIADATSDHPERDVAFDADPATAVADHRLEVVVQNLVENAFEHGAGDVTVSVTTTDATVEIRVGDDGPGIPEFERELVGGDRDITQLEHGSGLGLWIATWLLDAFDGELRFEDDASTVVAVLPRAGDDTHPPLAAERDESANATDEEGSANATED</sequence>
<dbReference type="CDD" id="cd00130">
    <property type="entry name" value="PAS"/>
    <property type="match status" value="2"/>
</dbReference>
<evidence type="ECO:0000256" key="7">
    <source>
        <dbReference type="ARBA" id="ARBA00022777"/>
    </source>
</evidence>
<dbReference type="NCBIfam" id="TIGR00229">
    <property type="entry name" value="sensory_box"/>
    <property type="match status" value="3"/>
</dbReference>
<evidence type="ECO:0000256" key="4">
    <source>
        <dbReference type="ARBA" id="ARBA00022679"/>
    </source>
</evidence>
<dbReference type="Pfam" id="PF08448">
    <property type="entry name" value="PAS_4"/>
    <property type="match status" value="2"/>
</dbReference>
<dbReference type="InterPro" id="IPR011006">
    <property type="entry name" value="CheY-like_superfamily"/>
</dbReference>
<dbReference type="SUPFAM" id="SSF55781">
    <property type="entry name" value="GAF domain-like"/>
    <property type="match status" value="2"/>
</dbReference>
<dbReference type="EMBL" id="JBHSXN010000001">
    <property type="protein sequence ID" value="MFC6952188.1"/>
    <property type="molecule type" value="Genomic_DNA"/>
</dbReference>
<dbReference type="Pfam" id="PF13188">
    <property type="entry name" value="PAS_8"/>
    <property type="match status" value="1"/>
</dbReference>
<dbReference type="Gene3D" id="3.30.450.20">
    <property type="entry name" value="PAS domain"/>
    <property type="match status" value="3"/>
</dbReference>
<feature type="compositionally biased region" description="Polar residues" evidence="12">
    <location>
        <begin position="1"/>
        <end position="12"/>
    </location>
</feature>
<dbReference type="Gene3D" id="3.30.565.10">
    <property type="entry name" value="Histidine kinase-like ATPase, C-terminal domain"/>
    <property type="match status" value="1"/>
</dbReference>
<evidence type="ECO:0000256" key="10">
    <source>
        <dbReference type="ARBA" id="ARBA00023012"/>
    </source>
</evidence>
<keyword evidence="4" id="KW-0808">Transferase</keyword>
<dbReference type="PROSITE" id="PS50109">
    <property type="entry name" value="HIS_KIN"/>
    <property type="match status" value="1"/>
</dbReference>
<evidence type="ECO:0000256" key="9">
    <source>
        <dbReference type="ARBA" id="ARBA00022989"/>
    </source>
</evidence>
<keyword evidence="16" id="KW-1185">Reference proteome</keyword>
<keyword evidence="11" id="KW-0472">Membrane</keyword>